<dbReference type="InterPro" id="IPR001962">
    <property type="entry name" value="Asn_synthase"/>
</dbReference>
<comment type="catalytic activity">
    <reaction evidence="6">
        <text>L-aspartate + L-glutamine + ATP + H2O = L-asparagine + L-glutamate + AMP + diphosphate + H(+)</text>
        <dbReference type="Rhea" id="RHEA:12228"/>
        <dbReference type="ChEBI" id="CHEBI:15377"/>
        <dbReference type="ChEBI" id="CHEBI:15378"/>
        <dbReference type="ChEBI" id="CHEBI:29985"/>
        <dbReference type="ChEBI" id="CHEBI:29991"/>
        <dbReference type="ChEBI" id="CHEBI:30616"/>
        <dbReference type="ChEBI" id="CHEBI:33019"/>
        <dbReference type="ChEBI" id="CHEBI:58048"/>
        <dbReference type="ChEBI" id="CHEBI:58359"/>
        <dbReference type="ChEBI" id="CHEBI:456215"/>
        <dbReference type="EC" id="6.3.5.4"/>
    </reaction>
</comment>
<evidence type="ECO:0000256" key="4">
    <source>
        <dbReference type="ARBA" id="ARBA00022741"/>
    </source>
</evidence>
<dbReference type="PANTHER" id="PTHR43284:SF1">
    <property type="entry name" value="ASPARAGINE SYNTHETASE"/>
    <property type="match status" value="1"/>
</dbReference>
<keyword evidence="4" id="KW-0547">Nucleotide-binding</keyword>
<sequence length="647" mass="71982">MGGIAGMIRFDGQQVTDIDRSRITELLKHRGQVASQVVEGGLLLAFGAKLDTAGSTYATADVDAHSGSFNSSLLETYRQSGSRSFNDLTADFALAIWDQPRQTLVFARDIMGVKPLYYVHQPGRFAAFASEIKALLALKEVTIRPNEHKFREYLTWTTEYVPYGAETFYEGIFSVLPGHSVEVNARSVDVRPYWKIDLNRFANLSRADEYSALFQTGFTESVNRRMAGKKLVGAHLSGGLDSSSVSCVAQALLQQQQRPALHTFNIDTEQPAADEQVFVQAVIDQWHPHHHTVHPVPDVLESVQKISQLFDRPEHFIIPSSFHLSVSLATQQIGCDSLLTGHDGDSVVTTGFDFLEQLVDAADWVNLKTACRQVIGLPGRTLTHIDANWANLSEQVKFERYALAVIGSNLKKRFREESIPSFLTVFRAQKAALGLSSSAFITHLSKRLLIRLKATAPLASPLSDAFNLRVPLRAQQTTEGLAASRVGGQQMPLNQVVNTTNIICNEQMNHIGEYYGHSYSFPFFDKNVIELCLATPLSVHFDQGRGRGLIRNGLATVLPPAVANRLTKANFVEYSTLSAQQLHQATRALFSSPTHAIWTVVDPEKFAQLVKTVFDEQVPVIRKSRFNWMLCRVIYLALWLDTLPQTP</sequence>
<dbReference type="GO" id="GO:0006529">
    <property type="term" value="P:asparagine biosynthetic process"/>
    <property type="evidence" value="ECO:0007669"/>
    <property type="project" value="InterPro"/>
</dbReference>
<evidence type="ECO:0000256" key="5">
    <source>
        <dbReference type="ARBA" id="ARBA00022840"/>
    </source>
</evidence>
<evidence type="ECO:0000313" key="9">
    <source>
        <dbReference type="Proteomes" id="UP000219452"/>
    </source>
</evidence>
<dbReference type="Gene3D" id="3.60.20.10">
    <property type="entry name" value="Glutamine Phosphoribosylpyrophosphate, subunit 1, domain 1"/>
    <property type="match status" value="1"/>
</dbReference>
<proteinExistence type="inferred from homology"/>
<keyword evidence="5" id="KW-0067">ATP-binding</keyword>
<dbReference type="SUPFAM" id="SSF56235">
    <property type="entry name" value="N-terminal nucleophile aminohydrolases (Ntn hydrolases)"/>
    <property type="match status" value="1"/>
</dbReference>
<dbReference type="InterPro" id="IPR014729">
    <property type="entry name" value="Rossmann-like_a/b/a_fold"/>
</dbReference>
<dbReference type="EMBL" id="OCNH01000001">
    <property type="protein sequence ID" value="SOD78630.1"/>
    <property type="molecule type" value="Genomic_DNA"/>
</dbReference>
<evidence type="ECO:0000256" key="6">
    <source>
        <dbReference type="ARBA" id="ARBA00048741"/>
    </source>
</evidence>
<dbReference type="GO" id="GO:0005524">
    <property type="term" value="F:ATP binding"/>
    <property type="evidence" value="ECO:0007669"/>
    <property type="project" value="UniProtKB-KW"/>
</dbReference>
<reference evidence="9" key="1">
    <citation type="submission" date="2017-09" db="EMBL/GenBank/DDBJ databases">
        <authorList>
            <person name="Varghese N."/>
            <person name="Submissions S."/>
        </authorList>
    </citation>
    <scope>NUCLEOTIDE SEQUENCE [LARGE SCALE GENOMIC DNA]</scope>
    <source>
        <strain evidence="9">DSM 29961</strain>
    </source>
</reference>
<dbReference type="EC" id="6.3.5.4" evidence="3"/>
<dbReference type="InterPro" id="IPR017932">
    <property type="entry name" value="GATase_2_dom"/>
</dbReference>
<gene>
    <name evidence="8" type="ORF">SAMN06269250_0558</name>
</gene>
<dbReference type="AlphaFoldDB" id="A0A286F5Z9"/>
<dbReference type="Pfam" id="PF00733">
    <property type="entry name" value="Asn_synthase"/>
    <property type="match status" value="1"/>
</dbReference>
<dbReference type="Proteomes" id="UP000219452">
    <property type="component" value="Unassembled WGS sequence"/>
</dbReference>
<comment type="pathway">
    <text evidence="1">Amino-acid biosynthesis; L-asparagine biosynthesis; L-asparagine from L-aspartate (L-Gln route): step 1/1.</text>
</comment>
<evidence type="ECO:0000313" key="8">
    <source>
        <dbReference type="EMBL" id="SOD78630.1"/>
    </source>
</evidence>
<dbReference type="InterPro" id="IPR006426">
    <property type="entry name" value="Asn_synth_AEB"/>
</dbReference>
<dbReference type="OrthoDB" id="9763290at2"/>
<evidence type="ECO:0000256" key="2">
    <source>
        <dbReference type="ARBA" id="ARBA00005752"/>
    </source>
</evidence>
<feature type="domain" description="Glutamine amidotransferase type-2" evidence="7">
    <location>
        <begin position="1"/>
        <end position="186"/>
    </location>
</feature>
<accession>A0A286F5Z9</accession>
<dbReference type="Gene3D" id="3.40.50.620">
    <property type="entry name" value="HUPs"/>
    <property type="match status" value="2"/>
</dbReference>
<dbReference type="PANTHER" id="PTHR43284">
    <property type="entry name" value="ASPARAGINE SYNTHETASE (GLUTAMINE-HYDROLYZING)"/>
    <property type="match status" value="1"/>
</dbReference>
<dbReference type="GO" id="GO:0004066">
    <property type="term" value="F:asparagine synthase (glutamine-hydrolyzing) activity"/>
    <property type="evidence" value="ECO:0007669"/>
    <property type="project" value="UniProtKB-EC"/>
</dbReference>
<dbReference type="InterPro" id="IPR051786">
    <property type="entry name" value="ASN_synthetase/amidase"/>
</dbReference>
<protein>
    <recommendedName>
        <fullName evidence="3">asparagine synthase (glutamine-hydrolyzing)</fullName>
        <ecNumber evidence="3">6.3.5.4</ecNumber>
    </recommendedName>
</protein>
<keyword evidence="9" id="KW-1185">Reference proteome</keyword>
<dbReference type="PROSITE" id="PS51278">
    <property type="entry name" value="GATASE_TYPE_2"/>
    <property type="match status" value="1"/>
</dbReference>
<organism evidence="8 9">
    <name type="scientific">Spirosoma fluviale</name>
    <dbReference type="NCBI Taxonomy" id="1597977"/>
    <lineage>
        <taxon>Bacteria</taxon>
        <taxon>Pseudomonadati</taxon>
        <taxon>Bacteroidota</taxon>
        <taxon>Cytophagia</taxon>
        <taxon>Cytophagales</taxon>
        <taxon>Cytophagaceae</taxon>
        <taxon>Spirosoma</taxon>
    </lineage>
</organism>
<dbReference type="Pfam" id="PF13537">
    <property type="entry name" value="GATase_7"/>
    <property type="match status" value="1"/>
</dbReference>
<evidence type="ECO:0000259" key="7">
    <source>
        <dbReference type="PROSITE" id="PS51278"/>
    </source>
</evidence>
<dbReference type="InterPro" id="IPR029055">
    <property type="entry name" value="Ntn_hydrolases_N"/>
</dbReference>
<dbReference type="PIRSF" id="PIRSF001589">
    <property type="entry name" value="Asn_synthetase_glu-h"/>
    <property type="match status" value="1"/>
</dbReference>
<dbReference type="RefSeq" id="WP_097124274.1">
    <property type="nucleotide sequence ID" value="NZ_OCNH01000001.1"/>
</dbReference>
<evidence type="ECO:0000256" key="3">
    <source>
        <dbReference type="ARBA" id="ARBA00012737"/>
    </source>
</evidence>
<name>A0A286F5Z9_9BACT</name>
<dbReference type="SUPFAM" id="SSF52402">
    <property type="entry name" value="Adenine nucleotide alpha hydrolases-like"/>
    <property type="match status" value="1"/>
</dbReference>
<comment type="similarity">
    <text evidence="2">Belongs to the asparagine synthetase family.</text>
</comment>
<evidence type="ECO:0000256" key="1">
    <source>
        <dbReference type="ARBA" id="ARBA00005187"/>
    </source>
</evidence>